<dbReference type="PROSITE" id="PS01166">
    <property type="entry name" value="RNA_POL_BETA"/>
    <property type="match status" value="1"/>
</dbReference>
<sequence length="913" mass="105374">MTSIVEDFNELYTRMQRDHNLTLCLTCSEPDSRVCMQQLQERRSYFCCAVDSSRDQCVLHNCVVVVLGTWLDKLLRNGEPCDEFEGTFVVDGRHFSFPNIMMNNNILVHNFFDKQYPREKNMRRMFLYGNYDDEKNVNRAIQLVYDRIDDVLYVRDVYAKDYIVDESINPVLREYLNSSGRWYDMDFMFEFTDEADLFSMLKRIMSVDIDYTIDSLSNKIIYKHAYLLELTYQPLLTRHANVEASSTTTSSSSGSSGRKTAAPTVVYATECKKCHDIIVAGKLIQSVSKTLSKQKRFDQEYNSNNNNVETSPLKHRIGSEVLRIVNENLQQEMLKHTSDYVKFVDSFFHGEMTVAGKKFFLCKKVALPTLDYGVVRCVVKRLIDAGLFFDAKKDGTDPTEKCFFDRKKVVGSVPCSDVIKDGTDPTGSADLKLNRNVGSVPSFERHLLVCFNNRPTKYYCRSADIHRIYYYLKRQYTPVEIKHMGDMLFINHHEGMIMLRCVVRIGGEVRINTLQTPYEYHNAKSVVRSHPHLFRLEDDRDTVVSLTSALVQNYYADFMHIFATLPVAKLIVNLTNLKNGMVVQSAPVDVKRLPIGNSVVVAPSVLCNDRMFKLWTVVRDRALRTAEDPYIPHHRLPIQVYHNRIHKLKGKCEQKDRIVVDYRPNQAEHALINVSCDHSLCLFGTLVSSSKISWNHDGKKYKIEYCQSKNHHVYKFYMYVRRVRDQVFDIVDSELSTCEEGGVFMRLRVVFHTTELEGLKICGIHGQKGVLNGSEDLSRYEADDGSGVHAQICLSPISYLSRQSNFDRMPTKYCRTEDGRRVPLIEIPYMFFNNTPDNIYKEFNGANITGYEKVEGTRLDQWSINQSFMGNRLAEGLHCVRNGTNSFHTSGQYNVFKSLIHCNNIYVQEPDNE</sequence>
<dbReference type="GO" id="GO:0006351">
    <property type="term" value="P:DNA-templated transcription"/>
    <property type="evidence" value="ECO:0007669"/>
    <property type="project" value="InterPro"/>
</dbReference>
<dbReference type="InterPro" id="IPR007025">
    <property type="entry name" value="LEF-8"/>
</dbReference>
<name>L0BUC9_9BBAC</name>
<dbReference type="GO" id="GO:0003899">
    <property type="term" value="F:DNA-directed RNA polymerase activity"/>
    <property type="evidence" value="ECO:0007669"/>
    <property type="project" value="InterPro"/>
</dbReference>
<protein>
    <submittedName>
        <fullName evidence="1">Late expression factor-8</fullName>
    </submittedName>
</protein>
<dbReference type="InterPro" id="IPR007121">
    <property type="entry name" value="RNA_pol_bsu_CS"/>
</dbReference>
<dbReference type="EMBL" id="JX880105">
    <property type="protein sequence ID" value="AFZ93412.1"/>
    <property type="molecule type" value="Genomic_DNA"/>
</dbReference>
<dbReference type="GO" id="GO:0003677">
    <property type="term" value="F:DNA binding"/>
    <property type="evidence" value="ECO:0007669"/>
    <property type="project" value="InterPro"/>
</dbReference>
<accession>L0BUC9</accession>
<organism evidence="1">
    <name type="scientific">Achaea janata granulovirus</name>
    <dbReference type="NCBI Taxonomy" id="262174"/>
    <lineage>
        <taxon>Viruses</taxon>
        <taxon>Viruses incertae sedis</taxon>
        <taxon>Naldaviricetes</taxon>
        <taxon>Lefavirales</taxon>
        <taxon>Baculoviridae</taxon>
        <taxon>Betabaculovirus</taxon>
    </lineage>
</organism>
<evidence type="ECO:0000313" key="1">
    <source>
        <dbReference type="EMBL" id="AFZ93412.1"/>
    </source>
</evidence>
<reference evidence="1" key="1">
    <citation type="submission" date="2012-09" db="EMBL/GenBank/DDBJ databases">
        <title>Molecular characterization of Achaea janata granulovirus.</title>
        <authorList>
            <person name="Naveen Kumar P."/>
            <person name="Prasad Y.G."/>
            <person name="Prabhakar M."/>
            <person name="Venkateswarlu B."/>
        </authorList>
    </citation>
    <scope>NUCLEOTIDE SEQUENCE</scope>
</reference>
<dbReference type="Pfam" id="PF04941">
    <property type="entry name" value="LEF-8"/>
    <property type="match status" value="1"/>
</dbReference>
<proteinExistence type="predicted"/>